<dbReference type="AlphaFoldDB" id="A0A1H0JRX5"/>
<name>A0A1H0JRX5_9ACTN</name>
<dbReference type="Proteomes" id="UP000198741">
    <property type="component" value="Chromosome I"/>
</dbReference>
<keyword evidence="1" id="KW-0378">Hydrolase</keyword>
<dbReference type="RefSeq" id="WP_090474863.1">
    <property type="nucleotide sequence ID" value="NZ_LT629710.1"/>
</dbReference>
<dbReference type="NCBIfam" id="TIGR01509">
    <property type="entry name" value="HAD-SF-IA-v3"/>
    <property type="match status" value="1"/>
</dbReference>
<dbReference type="STRING" id="1090615.SAMN04515671_1015"/>
<dbReference type="PANTHER" id="PTHR43611">
    <property type="entry name" value="ALPHA-D-GLUCOSE 1-PHOSPHATE PHOSPHATASE"/>
    <property type="match status" value="1"/>
</dbReference>
<dbReference type="EMBL" id="LT629710">
    <property type="protein sequence ID" value="SDO46364.1"/>
    <property type="molecule type" value="Genomic_DNA"/>
</dbReference>
<dbReference type="InterPro" id="IPR023214">
    <property type="entry name" value="HAD_sf"/>
</dbReference>
<accession>A0A1H0JRX5</accession>
<evidence type="ECO:0000313" key="2">
    <source>
        <dbReference type="Proteomes" id="UP000198741"/>
    </source>
</evidence>
<dbReference type="OrthoDB" id="9797415at2"/>
<dbReference type="PANTHER" id="PTHR43611:SF3">
    <property type="entry name" value="FLAVIN MONONUCLEOTIDE HYDROLASE 1, CHLOROPLATIC"/>
    <property type="match status" value="1"/>
</dbReference>
<dbReference type="InterPro" id="IPR036412">
    <property type="entry name" value="HAD-like_sf"/>
</dbReference>
<evidence type="ECO:0000313" key="1">
    <source>
        <dbReference type="EMBL" id="SDO46364.1"/>
    </source>
</evidence>
<dbReference type="InterPro" id="IPR006439">
    <property type="entry name" value="HAD-SF_hydro_IA"/>
</dbReference>
<dbReference type="GO" id="GO:0016787">
    <property type="term" value="F:hydrolase activity"/>
    <property type="evidence" value="ECO:0007669"/>
    <property type="project" value="UniProtKB-KW"/>
</dbReference>
<dbReference type="CDD" id="cd02603">
    <property type="entry name" value="HAD_sEH-N_like"/>
    <property type="match status" value="1"/>
</dbReference>
<dbReference type="SFLD" id="SFLDG01129">
    <property type="entry name" value="C1.5:_HAD__Beta-PGM__Phosphata"/>
    <property type="match status" value="1"/>
</dbReference>
<gene>
    <name evidence="1" type="ORF">SAMN04515671_1015</name>
</gene>
<keyword evidence="2" id="KW-1185">Reference proteome</keyword>
<dbReference type="SUPFAM" id="SSF56784">
    <property type="entry name" value="HAD-like"/>
    <property type="match status" value="1"/>
</dbReference>
<dbReference type="SFLD" id="SFLDS00003">
    <property type="entry name" value="Haloacid_Dehalogenase"/>
    <property type="match status" value="1"/>
</dbReference>
<dbReference type="Gene3D" id="3.40.50.1000">
    <property type="entry name" value="HAD superfamily/HAD-like"/>
    <property type="match status" value="1"/>
</dbReference>
<reference evidence="1 2" key="1">
    <citation type="submission" date="2016-10" db="EMBL/GenBank/DDBJ databases">
        <authorList>
            <person name="de Groot N.N."/>
        </authorList>
    </citation>
    <scope>NUCLEOTIDE SEQUENCE [LARGE SCALE GENOMIC DNA]</scope>
    <source>
        <strain evidence="2">P4-7,KCTC 19426,CECT 7604</strain>
    </source>
</reference>
<organism evidence="1 2">
    <name type="scientific">Nakamurella panacisegetis</name>
    <dbReference type="NCBI Taxonomy" id="1090615"/>
    <lineage>
        <taxon>Bacteria</taxon>
        <taxon>Bacillati</taxon>
        <taxon>Actinomycetota</taxon>
        <taxon>Actinomycetes</taxon>
        <taxon>Nakamurellales</taxon>
        <taxon>Nakamurellaceae</taxon>
        <taxon>Nakamurella</taxon>
    </lineage>
</organism>
<dbReference type="Pfam" id="PF00702">
    <property type="entry name" value="Hydrolase"/>
    <property type="match status" value="1"/>
</dbReference>
<sequence>MIKWVVFDLGDVLLARTKALPDLAALLGVDEHRFTDAYFTYRAHYDLHTDPVAFWTSAAAHAGAAEPDAALIAELVRIDDLGWSVVNPETGQLLDDLHSSGVALAVLSNAPSSMGRLIESQSWADKFDHLLFSGDLQLSKPDRQIYRHLLERLGAEAAEVAFLDDRADNVDAASAAGINARRFTTAAQARADLRALGLPV</sequence>
<proteinExistence type="predicted"/>
<protein>
    <submittedName>
        <fullName evidence="1">Putative hydrolase of the HAD superfamily</fullName>
    </submittedName>
</protein>